<dbReference type="AlphaFoldDB" id="A0A7S1KM07"/>
<dbReference type="PANTHER" id="PTHR22950:SF349">
    <property type="entry name" value="AMINO ACID TRANSPORTER TRANSMEMBRANE DOMAIN-CONTAINING PROTEIN"/>
    <property type="match status" value="1"/>
</dbReference>
<feature type="transmembrane region" description="Helical" evidence="6">
    <location>
        <begin position="498"/>
        <end position="524"/>
    </location>
</feature>
<feature type="transmembrane region" description="Helical" evidence="6">
    <location>
        <begin position="319"/>
        <end position="339"/>
    </location>
</feature>
<feature type="transmembrane region" description="Helical" evidence="6">
    <location>
        <begin position="463"/>
        <end position="486"/>
    </location>
</feature>
<feature type="transmembrane region" description="Helical" evidence="6">
    <location>
        <begin position="73"/>
        <end position="96"/>
    </location>
</feature>
<feature type="region of interest" description="Disordered" evidence="5">
    <location>
        <begin position="1"/>
        <end position="32"/>
    </location>
</feature>
<accession>A0A7S1KM07</accession>
<organism evidence="8">
    <name type="scientific">Percolomonas cosmopolitus</name>
    <dbReference type="NCBI Taxonomy" id="63605"/>
    <lineage>
        <taxon>Eukaryota</taxon>
        <taxon>Discoba</taxon>
        <taxon>Heterolobosea</taxon>
        <taxon>Tetramitia</taxon>
        <taxon>Eutetramitia</taxon>
        <taxon>Percolomonadidae</taxon>
        <taxon>Percolomonas</taxon>
    </lineage>
</organism>
<evidence type="ECO:0000256" key="1">
    <source>
        <dbReference type="ARBA" id="ARBA00004141"/>
    </source>
</evidence>
<evidence type="ECO:0000256" key="2">
    <source>
        <dbReference type="ARBA" id="ARBA00022692"/>
    </source>
</evidence>
<reference evidence="8" key="1">
    <citation type="submission" date="2021-01" db="EMBL/GenBank/DDBJ databases">
        <authorList>
            <person name="Corre E."/>
            <person name="Pelletier E."/>
            <person name="Niang G."/>
            <person name="Scheremetjew M."/>
            <person name="Finn R."/>
            <person name="Kale V."/>
            <person name="Holt S."/>
            <person name="Cochrane G."/>
            <person name="Meng A."/>
            <person name="Brown T."/>
            <person name="Cohen L."/>
        </authorList>
    </citation>
    <scope>NUCLEOTIDE SEQUENCE</scope>
    <source>
        <strain evidence="8">WS</strain>
    </source>
</reference>
<feature type="transmembrane region" description="Helical" evidence="6">
    <location>
        <begin position="433"/>
        <end position="457"/>
    </location>
</feature>
<feature type="transmembrane region" description="Helical" evidence="6">
    <location>
        <begin position="215"/>
        <end position="235"/>
    </location>
</feature>
<keyword evidence="4 6" id="KW-0472">Membrane</keyword>
<evidence type="ECO:0000256" key="6">
    <source>
        <dbReference type="SAM" id="Phobius"/>
    </source>
</evidence>
<feature type="transmembrane region" description="Helical" evidence="6">
    <location>
        <begin position="351"/>
        <end position="375"/>
    </location>
</feature>
<feature type="compositionally biased region" description="Polar residues" evidence="5">
    <location>
        <begin position="1"/>
        <end position="17"/>
    </location>
</feature>
<feature type="transmembrane region" description="Helical" evidence="6">
    <location>
        <begin position="278"/>
        <end position="299"/>
    </location>
</feature>
<dbReference type="InterPro" id="IPR013057">
    <property type="entry name" value="AA_transpt_TM"/>
</dbReference>
<sequence>MSSETTPILTSPQQTNSPPRPPPPRVASFSHASSRGTFLRRFRKSGQESLEFLGAWFNMAKSFNGAGLFSMPWAMAQAGLLAGVISLFLFAYIAYYTMSIIVKMRRYVQCQEQFEQRSKYWRRRRLRRWEKRAGVVREPPQWQSDRPTIQYDDLVQQADHATASADTSLNAIEGSISLNSNEEEETSYMPTLYDREYIFSLVDLGWEAMGHFGEFGVYFNVMVGNIGVCTIFFVLTCDVLNQLVPEISNRLWMLFLLPVLVVMSWIRTPRFLASFSIVGLIFLLLGLCTVLSYGFVYRIDYLKWPWQYGQSSWINIKTFPLFFGTASFLFNTHPLVLPIEQSMSNRKHYQWTLRLAFFLGLSFNLVFATMAFLFWGDSIEGNATNNLPTSWFLSVVRVTLVMELVLTYGLVLMPVVVDIDSQILYPIKKRSRVAFYSLSTLMRTFCVLLTGGFAVIFANKFSYVVAFVGAICPNLVGWTLPSLFYLCLMRHRMNIVTFLWNEFVVIFGIFTMCACVYITILGFLD</sequence>
<proteinExistence type="predicted"/>
<feature type="domain" description="Amino acid transporter transmembrane" evidence="7">
    <location>
        <begin position="53"/>
        <end position="117"/>
    </location>
</feature>
<comment type="subcellular location">
    <subcellularLocation>
        <location evidence="1">Membrane</location>
        <topology evidence="1">Multi-pass membrane protein</topology>
    </subcellularLocation>
</comment>
<keyword evidence="3 6" id="KW-1133">Transmembrane helix</keyword>
<feature type="domain" description="Amino acid transporter transmembrane" evidence="7">
    <location>
        <begin position="202"/>
        <end position="520"/>
    </location>
</feature>
<dbReference type="GO" id="GO:0005774">
    <property type="term" value="C:vacuolar membrane"/>
    <property type="evidence" value="ECO:0007669"/>
    <property type="project" value="TreeGrafter"/>
</dbReference>
<evidence type="ECO:0000259" key="7">
    <source>
        <dbReference type="Pfam" id="PF01490"/>
    </source>
</evidence>
<gene>
    <name evidence="8" type="ORF">PCOS0759_LOCUS1519</name>
</gene>
<feature type="transmembrane region" description="Helical" evidence="6">
    <location>
        <begin position="395"/>
        <end position="417"/>
    </location>
</feature>
<evidence type="ECO:0000256" key="4">
    <source>
        <dbReference type="ARBA" id="ARBA00023136"/>
    </source>
</evidence>
<evidence type="ECO:0000313" key="8">
    <source>
        <dbReference type="EMBL" id="CAD9078287.1"/>
    </source>
</evidence>
<dbReference type="PANTHER" id="PTHR22950">
    <property type="entry name" value="AMINO ACID TRANSPORTER"/>
    <property type="match status" value="1"/>
</dbReference>
<feature type="transmembrane region" description="Helical" evidence="6">
    <location>
        <begin position="247"/>
        <end position="266"/>
    </location>
</feature>
<protein>
    <recommendedName>
        <fullName evidence="7">Amino acid transporter transmembrane domain-containing protein</fullName>
    </recommendedName>
</protein>
<name>A0A7S1KM07_9EUKA</name>
<dbReference type="GO" id="GO:0015179">
    <property type="term" value="F:L-amino acid transmembrane transporter activity"/>
    <property type="evidence" value="ECO:0007669"/>
    <property type="project" value="TreeGrafter"/>
</dbReference>
<dbReference type="EMBL" id="HBGD01001813">
    <property type="protein sequence ID" value="CAD9078287.1"/>
    <property type="molecule type" value="Transcribed_RNA"/>
</dbReference>
<dbReference type="Pfam" id="PF01490">
    <property type="entry name" value="Aa_trans"/>
    <property type="match status" value="2"/>
</dbReference>
<evidence type="ECO:0000256" key="3">
    <source>
        <dbReference type="ARBA" id="ARBA00022989"/>
    </source>
</evidence>
<keyword evidence="2 6" id="KW-0812">Transmembrane</keyword>
<evidence type="ECO:0000256" key="5">
    <source>
        <dbReference type="SAM" id="MobiDB-lite"/>
    </source>
</evidence>